<dbReference type="Gene3D" id="3.40.50.620">
    <property type="entry name" value="HUPs"/>
    <property type="match status" value="1"/>
</dbReference>
<sequence length="195" mass="21964">MKRKVSKRDRLRLVRLVLVIAFILTGIIPGRIAIAFYQAPIPQAILVLGSASERMEFAAQFWQSHSNLDIWVSDYDWNLDVNRRIFLSLGVPNQRLHLDGRATDTVTNFTTLVEDFVTQKLQHIYLITSDYHMKRARAIASIVLGSHGIAVTPVGVPSRGDKSETLVRVLRDCGRSVVWIFTGRTGASLNPHLML</sequence>
<accession>A0A846HIJ6</accession>
<dbReference type="InterPro" id="IPR014729">
    <property type="entry name" value="Rossmann-like_a/b/a_fold"/>
</dbReference>
<dbReference type="CDD" id="cd06259">
    <property type="entry name" value="YdcF-like"/>
    <property type="match status" value="1"/>
</dbReference>
<dbReference type="Pfam" id="PF02698">
    <property type="entry name" value="DUF218"/>
    <property type="match status" value="1"/>
</dbReference>
<feature type="domain" description="DUF218" evidence="2">
    <location>
        <begin position="43"/>
        <end position="156"/>
    </location>
</feature>
<name>A0A846HIJ6_9CYAN</name>
<gene>
    <name evidence="3" type="ORF">PI95_029315</name>
</gene>
<proteinExistence type="predicted"/>
<dbReference type="InterPro" id="IPR051599">
    <property type="entry name" value="Cell_Envelope_Assoc"/>
</dbReference>
<dbReference type="GO" id="GO:0005886">
    <property type="term" value="C:plasma membrane"/>
    <property type="evidence" value="ECO:0007669"/>
    <property type="project" value="TreeGrafter"/>
</dbReference>
<dbReference type="InterPro" id="IPR003848">
    <property type="entry name" value="DUF218"/>
</dbReference>
<feature type="transmembrane region" description="Helical" evidence="1">
    <location>
        <begin position="12"/>
        <end position="37"/>
    </location>
</feature>
<dbReference type="PANTHER" id="PTHR30336:SF20">
    <property type="entry name" value="DUF218 DOMAIN-CONTAINING PROTEIN"/>
    <property type="match status" value="1"/>
</dbReference>
<comment type="caution">
    <text evidence="3">The sequence shown here is derived from an EMBL/GenBank/DDBJ whole genome shotgun (WGS) entry which is preliminary data.</text>
</comment>
<evidence type="ECO:0000313" key="3">
    <source>
        <dbReference type="EMBL" id="NEU76504.1"/>
    </source>
</evidence>
<dbReference type="Proteomes" id="UP000031549">
    <property type="component" value="Unassembled WGS sequence"/>
</dbReference>
<dbReference type="AlphaFoldDB" id="A0A846HIJ6"/>
<keyword evidence="4" id="KW-1185">Reference proteome</keyword>
<evidence type="ECO:0000259" key="2">
    <source>
        <dbReference type="Pfam" id="PF02698"/>
    </source>
</evidence>
<keyword evidence="1" id="KW-0472">Membrane</keyword>
<dbReference type="PANTHER" id="PTHR30336">
    <property type="entry name" value="INNER MEMBRANE PROTEIN, PROBABLE PERMEASE"/>
    <property type="match status" value="1"/>
</dbReference>
<evidence type="ECO:0000313" key="4">
    <source>
        <dbReference type="Proteomes" id="UP000031549"/>
    </source>
</evidence>
<evidence type="ECO:0000256" key="1">
    <source>
        <dbReference type="SAM" id="Phobius"/>
    </source>
</evidence>
<reference evidence="3 4" key="1">
    <citation type="journal article" date="2015" name="Genome Announc.">
        <title>Draft Genome Sequence of Cyanobacterium Hassallia byssoidea Strain VB512170, Isolated from Monuments in India.</title>
        <authorList>
            <person name="Singh D."/>
            <person name="Chandrababunaidu M.M."/>
            <person name="Panda A."/>
            <person name="Sen D."/>
            <person name="Bhattacharyya S."/>
            <person name="Adhikary S.P."/>
            <person name="Tripathy S."/>
        </authorList>
    </citation>
    <scope>NUCLEOTIDE SEQUENCE [LARGE SCALE GENOMIC DNA]</scope>
    <source>
        <strain evidence="3 4">VB512170</strain>
    </source>
</reference>
<protein>
    <submittedName>
        <fullName evidence="3">YdcF family protein</fullName>
    </submittedName>
</protein>
<keyword evidence="1" id="KW-0812">Transmembrane</keyword>
<dbReference type="EMBL" id="JTCM02000114">
    <property type="protein sequence ID" value="NEU76504.1"/>
    <property type="molecule type" value="Genomic_DNA"/>
</dbReference>
<keyword evidence="1" id="KW-1133">Transmembrane helix</keyword>
<organism evidence="3 4">
    <name type="scientific">Hassallia byssoidea VB512170</name>
    <dbReference type="NCBI Taxonomy" id="1304833"/>
    <lineage>
        <taxon>Bacteria</taxon>
        <taxon>Bacillati</taxon>
        <taxon>Cyanobacteriota</taxon>
        <taxon>Cyanophyceae</taxon>
        <taxon>Nostocales</taxon>
        <taxon>Tolypothrichaceae</taxon>
        <taxon>Hassallia</taxon>
    </lineage>
</organism>
<dbReference type="RefSeq" id="WP_039741155.1">
    <property type="nucleotide sequence ID" value="NZ_JTCM02000114.1"/>
</dbReference>